<accession>A0A645GT16</accession>
<organism evidence="1">
    <name type="scientific">bioreactor metagenome</name>
    <dbReference type="NCBI Taxonomy" id="1076179"/>
    <lineage>
        <taxon>unclassified sequences</taxon>
        <taxon>metagenomes</taxon>
        <taxon>ecological metagenomes</taxon>
    </lineage>
</organism>
<name>A0A645GT16_9ZZZZ</name>
<dbReference type="AlphaFoldDB" id="A0A645GT16"/>
<sequence length="76" mass="7847">MVRGSGPGGAPLLNGELMHCDIETDDQGVVRQPLLRRNSQEGHHEMLVAHSSPDAIAGHCGCSSMAADGGARPESA</sequence>
<dbReference type="EMBL" id="VSSQ01080792">
    <property type="protein sequence ID" value="MPN29895.1"/>
    <property type="molecule type" value="Genomic_DNA"/>
</dbReference>
<gene>
    <name evidence="1" type="ORF">SDC9_177349</name>
</gene>
<comment type="caution">
    <text evidence="1">The sequence shown here is derived from an EMBL/GenBank/DDBJ whole genome shotgun (WGS) entry which is preliminary data.</text>
</comment>
<protein>
    <submittedName>
        <fullName evidence="1">Uncharacterized protein</fullName>
    </submittedName>
</protein>
<evidence type="ECO:0000313" key="1">
    <source>
        <dbReference type="EMBL" id="MPN29895.1"/>
    </source>
</evidence>
<proteinExistence type="predicted"/>
<reference evidence="1" key="1">
    <citation type="submission" date="2019-08" db="EMBL/GenBank/DDBJ databases">
        <authorList>
            <person name="Kucharzyk K."/>
            <person name="Murdoch R.W."/>
            <person name="Higgins S."/>
            <person name="Loffler F."/>
        </authorList>
    </citation>
    <scope>NUCLEOTIDE SEQUENCE</scope>
</reference>